<accession>A0ABY5WD03</accession>
<dbReference type="PROSITE" id="PS51318">
    <property type="entry name" value="TAT"/>
    <property type="match status" value="1"/>
</dbReference>
<dbReference type="RefSeq" id="WP_259865019.1">
    <property type="nucleotide sequence ID" value="NZ_BAAAST010000133.1"/>
</dbReference>
<gene>
    <name evidence="1" type="ORF">Dfulv_18365</name>
</gene>
<reference evidence="1" key="1">
    <citation type="submission" date="2021-04" db="EMBL/GenBank/DDBJ databases">
        <authorList>
            <person name="Hartkoorn R.C."/>
            <person name="Beaudoing E."/>
            <person name="Hot D."/>
        </authorList>
    </citation>
    <scope>NUCLEOTIDE SEQUENCE</scope>
    <source>
        <strain evidence="1">NRRL B-16292</strain>
    </source>
</reference>
<evidence type="ECO:0000313" key="1">
    <source>
        <dbReference type="EMBL" id="UWP86096.1"/>
    </source>
</evidence>
<evidence type="ECO:0000313" key="2">
    <source>
        <dbReference type="Proteomes" id="UP001059617"/>
    </source>
</evidence>
<proteinExistence type="predicted"/>
<protein>
    <submittedName>
        <fullName evidence="1">Uncharacterized protein</fullName>
    </submittedName>
</protein>
<dbReference type="Proteomes" id="UP001059617">
    <property type="component" value="Chromosome"/>
</dbReference>
<reference evidence="1" key="2">
    <citation type="submission" date="2022-09" db="EMBL/GenBank/DDBJ databases">
        <title>Biosynthetic gene clusters of Dactylosporangioum fulvum.</title>
        <authorList>
            <person name="Caradec T."/>
        </authorList>
    </citation>
    <scope>NUCLEOTIDE SEQUENCE</scope>
    <source>
        <strain evidence="1">NRRL B-16292</strain>
    </source>
</reference>
<keyword evidence="2" id="KW-1185">Reference proteome</keyword>
<organism evidence="1 2">
    <name type="scientific">Dactylosporangium fulvum</name>
    <dbReference type="NCBI Taxonomy" id="53359"/>
    <lineage>
        <taxon>Bacteria</taxon>
        <taxon>Bacillati</taxon>
        <taxon>Actinomycetota</taxon>
        <taxon>Actinomycetes</taxon>
        <taxon>Micromonosporales</taxon>
        <taxon>Micromonosporaceae</taxon>
        <taxon>Dactylosporangium</taxon>
    </lineage>
</organism>
<dbReference type="EMBL" id="CP073720">
    <property type="protein sequence ID" value="UWP86096.1"/>
    <property type="molecule type" value="Genomic_DNA"/>
</dbReference>
<sequence>MPAIDPITDSVTDPITGTTGTARRRTLIAAAGAALAAPLVRGPGPAAAAVPWQPARHPARVRVDVRDDRVVLTPARVPGGLVELEVTTTVAAGASAGLLRLHDGVDVDAYLRNYADAYSPDPEVSHRAILLNDRQADYLGGATVTAVTPVRTGAYLAPGRYRVFNYPSIRTPYAAASMATLDVTSDRPVPAPAAAARVVMHGRGPSSGYLAPDRLPARGRWRVTNLTAQLNELTLLPLGPGVTAVDVAAFFAALRDGRTPPDGVVTGQPRGLAPLSPGRCGDLVADLPAGRYALASFMYDRGTWVKGALQGFWKLVTLY</sequence>
<dbReference type="InterPro" id="IPR006311">
    <property type="entry name" value="TAT_signal"/>
</dbReference>
<name>A0ABY5WD03_9ACTN</name>